<sequence length="60" mass="6602">MKPLPNALSALPSWIRRSAAPIAVVTLTYLGREGSKDYGPDQRVSPEDRCLKTSKLNFNA</sequence>
<evidence type="ECO:0000313" key="1">
    <source>
        <dbReference type="EMBL" id="GAA0988715.1"/>
    </source>
</evidence>
<gene>
    <name evidence="1" type="ORF">GCM10009576_061320</name>
</gene>
<comment type="caution">
    <text evidence="1">The sequence shown here is derived from an EMBL/GenBank/DDBJ whole genome shotgun (WGS) entry which is preliminary data.</text>
</comment>
<dbReference type="Proteomes" id="UP001500033">
    <property type="component" value="Unassembled WGS sequence"/>
</dbReference>
<organism evidence="1 2">
    <name type="scientific">Streptomyces rhizosphaericus</name>
    <dbReference type="NCBI Taxonomy" id="114699"/>
    <lineage>
        <taxon>Bacteria</taxon>
        <taxon>Bacillati</taxon>
        <taxon>Actinomycetota</taxon>
        <taxon>Actinomycetes</taxon>
        <taxon>Kitasatosporales</taxon>
        <taxon>Streptomycetaceae</taxon>
        <taxon>Streptomyces</taxon>
        <taxon>Streptomyces violaceusniger group</taxon>
    </lineage>
</organism>
<keyword evidence="2" id="KW-1185">Reference proteome</keyword>
<evidence type="ECO:0000313" key="2">
    <source>
        <dbReference type="Proteomes" id="UP001500033"/>
    </source>
</evidence>
<name>A0ABN1SGK9_9ACTN</name>
<dbReference type="EMBL" id="BAAAIE010000045">
    <property type="protein sequence ID" value="GAA0988715.1"/>
    <property type="molecule type" value="Genomic_DNA"/>
</dbReference>
<protein>
    <submittedName>
        <fullName evidence="1">Uncharacterized protein</fullName>
    </submittedName>
</protein>
<proteinExistence type="predicted"/>
<reference evidence="1 2" key="1">
    <citation type="journal article" date="2019" name="Int. J. Syst. Evol. Microbiol.">
        <title>The Global Catalogue of Microorganisms (GCM) 10K type strain sequencing project: providing services to taxonomists for standard genome sequencing and annotation.</title>
        <authorList>
            <consortium name="The Broad Institute Genomics Platform"/>
            <consortium name="The Broad Institute Genome Sequencing Center for Infectious Disease"/>
            <person name="Wu L."/>
            <person name="Ma J."/>
        </authorList>
    </citation>
    <scope>NUCLEOTIDE SEQUENCE [LARGE SCALE GENOMIC DNA]</scope>
    <source>
        <strain evidence="1 2">JCM 11445</strain>
    </source>
</reference>
<accession>A0ABN1SGK9</accession>